<evidence type="ECO:0000259" key="1">
    <source>
        <dbReference type="Pfam" id="PF08279"/>
    </source>
</evidence>
<dbReference type="InterPro" id="IPR036388">
    <property type="entry name" value="WH-like_DNA-bd_sf"/>
</dbReference>
<feature type="domain" description="Helix-turn-helix type 11" evidence="1">
    <location>
        <begin position="6"/>
        <end position="33"/>
    </location>
</feature>
<accession>A0A9E2KZS0</accession>
<dbReference type="EMBL" id="JAHLFV010000011">
    <property type="protein sequence ID" value="MBU3849025.1"/>
    <property type="molecule type" value="Genomic_DNA"/>
</dbReference>
<evidence type="ECO:0000313" key="3">
    <source>
        <dbReference type="Proteomes" id="UP000823914"/>
    </source>
</evidence>
<comment type="caution">
    <text evidence="2">The sequence shown here is derived from an EMBL/GenBank/DDBJ whole genome shotgun (WGS) entry which is preliminary data.</text>
</comment>
<organism evidence="2 3">
    <name type="scientific">Candidatus Treponema excrementipullorum</name>
    <dbReference type="NCBI Taxonomy" id="2838768"/>
    <lineage>
        <taxon>Bacteria</taxon>
        <taxon>Pseudomonadati</taxon>
        <taxon>Spirochaetota</taxon>
        <taxon>Spirochaetia</taxon>
        <taxon>Spirochaetales</taxon>
        <taxon>Treponemataceae</taxon>
        <taxon>Treponema</taxon>
    </lineage>
</organism>
<dbReference type="InterPro" id="IPR013196">
    <property type="entry name" value="HTH_11"/>
</dbReference>
<reference evidence="2" key="1">
    <citation type="journal article" date="2021" name="PeerJ">
        <title>Extensive microbial diversity within the chicken gut microbiome revealed by metagenomics and culture.</title>
        <authorList>
            <person name="Gilroy R."/>
            <person name="Ravi A."/>
            <person name="Getino M."/>
            <person name="Pursley I."/>
            <person name="Horton D.L."/>
            <person name="Alikhan N.F."/>
            <person name="Baker D."/>
            <person name="Gharbi K."/>
            <person name="Hall N."/>
            <person name="Watson M."/>
            <person name="Adriaenssens E.M."/>
            <person name="Foster-Nyarko E."/>
            <person name="Jarju S."/>
            <person name="Secka A."/>
            <person name="Antonio M."/>
            <person name="Oren A."/>
            <person name="Chaudhuri R.R."/>
            <person name="La Ragione R."/>
            <person name="Hildebrand F."/>
            <person name="Pallen M.J."/>
        </authorList>
    </citation>
    <scope>NUCLEOTIDE SEQUENCE</scope>
    <source>
        <strain evidence="2">Gambia15-2214</strain>
    </source>
</reference>
<gene>
    <name evidence="2" type="ORF">IAA16_00490</name>
</gene>
<protein>
    <submittedName>
        <fullName evidence="2">HTH domain-containing protein</fullName>
    </submittedName>
</protein>
<dbReference type="Proteomes" id="UP000823914">
    <property type="component" value="Unassembled WGS sequence"/>
</dbReference>
<name>A0A9E2KZS0_9SPIR</name>
<dbReference type="AlphaFoldDB" id="A0A9E2KZS0"/>
<dbReference type="Gene3D" id="1.10.10.10">
    <property type="entry name" value="Winged helix-like DNA-binding domain superfamily/Winged helix DNA-binding domain"/>
    <property type="match status" value="1"/>
</dbReference>
<proteinExistence type="predicted"/>
<evidence type="ECO:0000313" key="2">
    <source>
        <dbReference type="EMBL" id="MBU3849025.1"/>
    </source>
</evidence>
<sequence>METVFLLLDKRKVTAEALAARFGVSKRTVLRDMGIPCPCRDSHL</sequence>
<dbReference type="Pfam" id="PF08279">
    <property type="entry name" value="HTH_11"/>
    <property type="match status" value="1"/>
</dbReference>
<reference evidence="2" key="2">
    <citation type="submission" date="2021-04" db="EMBL/GenBank/DDBJ databases">
        <authorList>
            <person name="Gilroy R."/>
        </authorList>
    </citation>
    <scope>NUCLEOTIDE SEQUENCE</scope>
    <source>
        <strain evidence="2">Gambia15-2214</strain>
    </source>
</reference>